<dbReference type="EMBL" id="CAJVPW010032007">
    <property type="protein sequence ID" value="CAG8727801.1"/>
    <property type="molecule type" value="Genomic_DNA"/>
</dbReference>
<sequence>YQQDDLDDSNDEPPKISVYEALNGLNTFILFAEQMDNNFFSNINDLTVFQKYISLMKRKIPESMKQNSIVDFFKIDSQTMPPNDKYSLNKMNFSYNNRFSGDDYDFSSDDFPNDDFLDDNFLDNNFPCNDDFSDDDNFSGFPDNYNSSDDYEN</sequence>
<keyword evidence="2" id="KW-1185">Reference proteome</keyword>
<evidence type="ECO:0000313" key="2">
    <source>
        <dbReference type="Proteomes" id="UP000789366"/>
    </source>
</evidence>
<proteinExistence type="predicted"/>
<reference evidence="1" key="1">
    <citation type="submission" date="2021-06" db="EMBL/GenBank/DDBJ databases">
        <authorList>
            <person name="Kallberg Y."/>
            <person name="Tangrot J."/>
            <person name="Rosling A."/>
        </authorList>
    </citation>
    <scope>NUCLEOTIDE SEQUENCE</scope>
    <source>
        <strain evidence="1">28 12/20/2015</strain>
    </source>
</reference>
<feature type="non-terminal residue" evidence="1">
    <location>
        <position position="1"/>
    </location>
</feature>
<evidence type="ECO:0000313" key="1">
    <source>
        <dbReference type="EMBL" id="CAG8727801.1"/>
    </source>
</evidence>
<name>A0ACA9Q0C2_9GLOM</name>
<accession>A0ACA9Q0C2</accession>
<gene>
    <name evidence="1" type="ORF">SPELUC_LOCUS12882</name>
</gene>
<protein>
    <submittedName>
        <fullName evidence="1">10081_t:CDS:1</fullName>
    </submittedName>
</protein>
<organism evidence="1 2">
    <name type="scientific">Cetraspora pellucida</name>
    <dbReference type="NCBI Taxonomy" id="1433469"/>
    <lineage>
        <taxon>Eukaryota</taxon>
        <taxon>Fungi</taxon>
        <taxon>Fungi incertae sedis</taxon>
        <taxon>Mucoromycota</taxon>
        <taxon>Glomeromycotina</taxon>
        <taxon>Glomeromycetes</taxon>
        <taxon>Diversisporales</taxon>
        <taxon>Gigasporaceae</taxon>
        <taxon>Cetraspora</taxon>
    </lineage>
</organism>
<comment type="caution">
    <text evidence="1">The sequence shown here is derived from an EMBL/GenBank/DDBJ whole genome shotgun (WGS) entry which is preliminary data.</text>
</comment>
<dbReference type="Proteomes" id="UP000789366">
    <property type="component" value="Unassembled WGS sequence"/>
</dbReference>